<evidence type="ECO:0000313" key="1">
    <source>
        <dbReference type="EMBL" id="VXD11692.1"/>
    </source>
</evidence>
<evidence type="ECO:0000313" key="2">
    <source>
        <dbReference type="Proteomes" id="UP000184550"/>
    </source>
</evidence>
<proteinExistence type="predicted"/>
<accession>A0A7Z9BFG5</accession>
<organism evidence="1 2">
    <name type="scientific">Planktothrix serta PCC 8927</name>
    <dbReference type="NCBI Taxonomy" id="671068"/>
    <lineage>
        <taxon>Bacteria</taxon>
        <taxon>Bacillati</taxon>
        <taxon>Cyanobacteriota</taxon>
        <taxon>Cyanophyceae</taxon>
        <taxon>Oscillatoriophycideae</taxon>
        <taxon>Oscillatoriales</taxon>
        <taxon>Microcoleaceae</taxon>
        <taxon>Planktothrix</taxon>
    </lineage>
</organism>
<dbReference type="Proteomes" id="UP000184550">
    <property type="component" value="Unassembled WGS sequence"/>
</dbReference>
<comment type="caution">
    <text evidence="1">The sequence shown here is derived from an EMBL/GenBank/DDBJ whole genome shotgun (WGS) entry which is preliminary data.</text>
</comment>
<protein>
    <submittedName>
        <fullName evidence="1">Uncharacterized protein</fullName>
    </submittedName>
</protein>
<dbReference type="EMBL" id="CZCU02000046">
    <property type="protein sequence ID" value="VXD11692.1"/>
    <property type="molecule type" value="Genomic_DNA"/>
</dbReference>
<sequence length="175" mass="20065">MCFNILLLSECFLPGKTSCEDEGVSVSLKPENGETVLFFSIDNSSCQLRNILGLNQPNMAICDSLVFYAKNQERIICFVELKRSGDLSRATEQVINTYNHFNTFLQKTGENFNFTFTPKAFLKLEGSVPQEYQRYKDRLRKTFGEDNYDHNGKSTDFGNFLRGIPRKSKGKRKKS</sequence>
<reference evidence="1" key="1">
    <citation type="submission" date="2019-10" db="EMBL/GenBank/DDBJ databases">
        <authorList>
            <consortium name="Genoscope - CEA"/>
            <person name="William W."/>
        </authorList>
    </citation>
    <scope>NUCLEOTIDE SEQUENCE [LARGE SCALE GENOMIC DNA]</scope>
    <source>
        <strain evidence="1">BBR_PRJEB10992</strain>
    </source>
</reference>
<gene>
    <name evidence="1" type="ORF">PL8927_140240</name>
</gene>
<keyword evidence="2" id="KW-1185">Reference proteome</keyword>
<name>A0A7Z9BFG5_9CYAN</name>
<dbReference type="AlphaFoldDB" id="A0A7Z9BFG5"/>